<dbReference type="GO" id="GO:0005829">
    <property type="term" value="C:cytosol"/>
    <property type="evidence" value="ECO:0007669"/>
    <property type="project" value="TreeGrafter"/>
</dbReference>
<dbReference type="InterPro" id="IPR011021">
    <property type="entry name" value="Arrestin-like_N"/>
</dbReference>
<gene>
    <name evidence="3" type="ORF">EJ08DRAFT_593140</name>
</gene>
<dbReference type="AlphaFoldDB" id="A0A9P4NM76"/>
<evidence type="ECO:0000256" key="1">
    <source>
        <dbReference type="SAM" id="MobiDB-lite"/>
    </source>
</evidence>
<evidence type="ECO:0000313" key="4">
    <source>
        <dbReference type="Proteomes" id="UP000800235"/>
    </source>
</evidence>
<dbReference type="Gene3D" id="2.60.40.640">
    <property type="match status" value="1"/>
</dbReference>
<dbReference type="CDD" id="cd22952">
    <property type="entry name" value="ART10-like"/>
    <property type="match status" value="1"/>
</dbReference>
<evidence type="ECO:0000259" key="2">
    <source>
        <dbReference type="Pfam" id="PF00339"/>
    </source>
</evidence>
<dbReference type="GO" id="GO:0030674">
    <property type="term" value="F:protein-macromolecule adaptor activity"/>
    <property type="evidence" value="ECO:0007669"/>
    <property type="project" value="TreeGrafter"/>
</dbReference>
<accession>A0A9P4NM76</accession>
<feature type="domain" description="Arrestin-like N-terminal" evidence="2">
    <location>
        <begin position="4"/>
        <end position="170"/>
    </location>
</feature>
<dbReference type="GO" id="GO:0005886">
    <property type="term" value="C:plasma membrane"/>
    <property type="evidence" value="ECO:0007669"/>
    <property type="project" value="TreeGrafter"/>
</dbReference>
<dbReference type="PANTHER" id="PTHR11188">
    <property type="entry name" value="ARRESTIN DOMAIN CONTAINING PROTEIN"/>
    <property type="match status" value="1"/>
</dbReference>
<protein>
    <recommendedName>
        <fullName evidence="2">Arrestin-like N-terminal domain-containing protein</fullName>
    </recommendedName>
</protein>
<name>A0A9P4NM76_9PEZI</name>
<feature type="compositionally biased region" description="Low complexity" evidence="1">
    <location>
        <begin position="417"/>
        <end position="429"/>
    </location>
</feature>
<dbReference type="InterPro" id="IPR014752">
    <property type="entry name" value="Arrestin-like_C"/>
</dbReference>
<keyword evidence="4" id="KW-1185">Reference proteome</keyword>
<proteinExistence type="predicted"/>
<comment type="caution">
    <text evidence="3">The sequence shown here is derived from an EMBL/GenBank/DDBJ whole genome shotgun (WGS) entry which is preliminary data.</text>
</comment>
<dbReference type="InterPro" id="IPR050357">
    <property type="entry name" value="Arrestin_domain-protein"/>
</dbReference>
<dbReference type="Pfam" id="PF00339">
    <property type="entry name" value="Arrestin_N"/>
    <property type="match status" value="1"/>
</dbReference>
<sequence length="492" mass="54117">MQVRLILDQPHNHFTNLDVITGSVALQVPVTTSVSHINVKLEGEARTRLMSPPGPDPRRDRPRPVVEIHKLLYRVQKVFPPDDPSAGPGPTYLISPGNYTYPFQFKLPFNNSCNNQNTVATNVSFAGFQLEVAKNPTHHVKATLPPSIYYPGEAEIRYYVKCTVNRPSILKENPRAFCNLAFVPIEPPRAPTDGEVYARRQHQFIHDVHPPALPERKGSAFSDIMKRKSSTPSSPATANLPPARWSIDARLPNPAILTCGQDIPLKLIIKQLSERAEPLFLETLQIELVGHTPVRAHEVVRTENNSWVITSLSNLNQSIGTPSDPVGTETELSKEFWYGHNLPDTVAPSFVTCNIARSYELVVSVGLSYGAPKAGMHNQRIVLQLRTNVEVYSGITPPADLLKRMEAQAQNPAFDHPPMQAQPASMAPPGYSGPLQPGAQAPPHNVSGMEDAPPSYEDAVATDLPPLAGARPAYRPPTAPEGESTIDEKRRH</sequence>
<evidence type="ECO:0000313" key="3">
    <source>
        <dbReference type="EMBL" id="KAF2427248.1"/>
    </source>
</evidence>
<dbReference type="GO" id="GO:0070086">
    <property type="term" value="P:ubiquitin-dependent endocytosis"/>
    <property type="evidence" value="ECO:0007669"/>
    <property type="project" value="TreeGrafter"/>
</dbReference>
<dbReference type="Proteomes" id="UP000800235">
    <property type="component" value="Unassembled WGS sequence"/>
</dbReference>
<dbReference type="EMBL" id="MU007061">
    <property type="protein sequence ID" value="KAF2427248.1"/>
    <property type="molecule type" value="Genomic_DNA"/>
</dbReference>
<reference evidence="3" key="1">
    <citation type="journal article" date="2020" name="Stud. Mycol.">
        <title>101 Dothideomycetes genomes: a test case for predicting lifestyles and emergence of pathogens.</title>
        <authorList>
            <person name="Haridas S."/>
            <person name="Albert R."/>
            <person name="Binder M."/>
            <person name="Bloem J."/>
            <person name="Labutti K."/>
            <person name="Salamov A."/>
            <person name="Andreopoulos B."/>
            <person name="Baker S."/>
            <person name="Barry K."/>
            <person name="Bills G."/>
            <person name="Bluhm B."/>
            <person name="Cannon C."/>
            <person name="Castanera R."/>
            <person name="Culley D."/>
            <person name="Daum C."/>
            <person name="Ezra D."/>
            <person name="Gonzalez J."/>
            <person name="Henrissat B."/>
            <person name="Kuo A."/>
            <person name="Liang C."/>
            <person name="Lipzen A."/>
            <person name="Lutzoni F."/>
            <person name="Magnuson J."/>
            <person name="Mondo S."/>
            <person name="Nolan M."/>
            <person name="Ohm R."/>
            <person name="Pangilinan J."/>
            <person name="Park H.-J."/>
            <person name="Ramirez L."/>
            <person name="Alfaro M."/>
            <person name="Sun H."/>
            <person name="Tritt A."/>
            <person name="Yoshinaga Y."/>
            <person name="Zwiers L.-H."/>
            <person name="Turgeon B."/>
            <person name="Goodwin S."/>
            <person name="Spatafora J."/>
            <person name="Crous P."/>
            <person name="Grigoriev I."/>
        </authorList>
    </citation>
    <scope>NUCLEOTIDE SEQUENCE</scope>
    <source>
        <strain evidence="3">CBS 130266</strain>
    </source>
</reference>
<dbReference type="OrthoDB" id="3365616at2759"/>
<feature type="region of interest" description="Disordered" evidence="1">
    <location>
        <begin position="413"/>
        <end position="492"/>
    </location>
</feature>
<organism evidence="3 4">
    <name type="scientific">Tothia fuscella</name>
    <dbReference type="NCBI Taxonomy" id="1048955"/>
    <lineage>
        <taxon>Eukaryota</taxon>
        <taxon>Fungi</taxon>
        <taxon>Dikarya</taxon>
        <taxon>Ascomycota</taxon>
        <taxon>Pezizomycotina</taxon>
        <taxon>Dothideomycetes</taxon>
        <taxon>Pleosporomycetidae</taxon>
        <taxon>Venturiales</taxon>
        <taxon>Cylindrosympodiaceae</taxon>
        <taxon>Tothia</taxon>
    </lineage>
</organism>
<dbReference type="PANTHER" id="PTHR11188:SF166">
    <property type="entry name" value="ARRESTIN (OR S-ANTIGEN), N-TERMINAL DOMAIN PROTEIN (AFU_ORTHOLOGUE AFUA_7G02050)"/>
    <property type="match status" value="1"/>
</dbReference>
<dbReference type="GO" id="GO:0031625">
    <property type="term" value="F:ubiquitin protein ligase binding"/>
    <property type="evidence" value="ECO:0007669"/>
    <property type="project" value="TreeGrafter"/>
</dbReference>